<dbReference type="AlphaFoldDB" id="A0A132PSH6"/>
<evidence type="ECO:0000313" key="2">
    <source>
        <dbReference type="EMBL" id="KWX25308.1"/>
    </source>
</evidence>
<organism evidence="2 3">
    <name type="scientific">Mycolicibacterium wolinskyi</name>
    <dbReference type="NCBI Taxonomy" id="59750"/>
    <lineage>
        <taxon>Bacteria</taxon>
        <taxon>Bacillati</taxon>
        <taxon>Actinomycetota</taxon>
        <taxon>Actinomycetes</taxon>
        <taxon>Mycobacteriales</taxon>
        <taxon>Mycobacteriaceae</taxon>
        <taxon>Mycolicibacterium</taxon>
    </lineage>
</organism>
<proteinExistence type="predicted"/>
<evidence type="ECO:0000313" key="3">
    <source>
        <dbReference type="Proteomes" id="UP000070612"/>
    </source>
</evidence>
<reference evidence="2 3" key="1">
    <citation type="submission" date="2015-07" db="EMBL/GenBank/DDBJ databases">
        <title>A draft genome sequence of Mycobacterium wolinskyi.</title>
        <authorList>
            <person name="de Man T.J."/>
            <person name="Perry K.A."/>
            <person name="Coulliette A.D."/>
            <person name="Jensen B."/>
            <person name="Toney N.C."/>
            <person name="Limbago B.M."/>
            <person name="Noble-Wang J."/>
        </authorList>
    </citation>
    <scope>NUCLEOTIDE SEQUENCE [LARGE SCALE GENOMIC DNA]</scope>
    <source>
        <strain evidence="2 3">CDC_01</strain>
    </source>
</reference>
<accession>A0A132PSH6</accession>
<feature type="chain" id="PRO_5007453547" description="Intersectin-EH binding protein Ibp1" evidence="1">
    <location>
        <begin position="32"/>
        <end position="103"/>
    </location>
</feature>
<dbReference type="EMBL" id="LGTW01000002">
    <property type="protein sequence ID" value="KWX25308.1"/>
    <property type="molecule type" value="Genomic_DNA"/>
</dbReference>
<keyword evidence="1" id="KW-0732">Signal</keyword>
<keyword evidence="3" id="KW-1185">Reference proteome</keyword>
<evidence type="ECO:0008006" key="4">
    <source>
        <dbReference type="Google" id="ProtNLM"/>
    </source>
</evidence>
<dbReference type="Proteomes" id="UP000070612">
    <property type="component" value="Unassembled WGS sequence"/>
</dbReference>
<dbReference type="STRING" id="59750.AWC31_21900"/>
<protein>
    <recommendedName>
        <fullName evidence="4">Intersectin-EH binding protein Ibp1</fullName>
    </recommendedName>
</protein>
<name>A0A132PSH6_9MYCO</name>
<comment type="caution">
    <text evidence="2">The sequence shown here is derived from an EMBL/GenBank/DDBJ whole genome shotgun (WGS) entry which is preliminary data.</text>
</comment>
<dbReference type="RefSeq" id="WP_067843879.1">
    <property type="nucleotide sequence ID" value="NZ_LGTW01000002.1"/>
</dbReference>
<evidence type="ECO:0000256" key="1">
    <source>
        <dbReference type="SAM" id="SignalP"/>
    </source>
</evidence>
<feature type="signal peptide" evidence="1">
    <location>
        <begin position="1"/>
        <end position="31"/>
    </location>
</feature>
<dbReference type="PATRIC" id="fig|59750.3.peg.2513"/>
<sequence>MVNVAKIVKTLVGASAALAAFGLVGAPTAAADPQCTDVGGATRCSSPGNVQINATPTQRGPYLPYGCDPAYAALCYDDLPGIAIDIGGGGDHHPGGGGRHPRR</sequence>
<gene>
    <name evidence="2" type="ORF">AFM11_03195</name>
</gene>